<reference evidence="1" key="1">
    <citation type="journal article" date="2023" name="bioRxiv">
        <title>Scaffold-level genome assemblies of two parasitoid biocontrol wasps reveal the parthenogenesis mechanism and an associated novel virus.</title>
        <authorList>
            <person name="Inwood S."/>
            <person name="Skelly J."/>
            <person name="Guhlin J."/>
            <person name="Harrop T."/>
            <person name="Goldson S."/>
            <person name="Dearden P."/>
        </authorList>
    </citation>
    <scope>NUCLEOTIDE SEQUENCE</scope>
    <source>
        <strain evidence="1">Lincoln</strain>
        <tissue evidence="1">Whole body</tissue>
    </source>
</reference>
<evidence type="ECO:0000313" key="1">
    <source>
        <dbReference type="EMBL" id="KAK0156685.1"/>
    </source>
</evidence>
<reference evidence="1" key="2">
    <citation type="submission" date="2023-03" db="EMBL/GenBank/DDBJ databases">
        <authorList>
            <person name="Inwood S.N."/>
            <person name="Skelly J.G."/>
            <person name="Guhlin J."/>
            <person name="Harrop T.W.R."/>
            <person name="Goldson S.G."/>
            <person name="Dearden P.K."/>
        </authorList>
    </citation>
    <scope>NUCLEOTIDE SEQUENCE</scope>
    <source>
        <strain evidence="1">Lincoln</strain>
        <tissue evidence="1">Whole body</tissue>
    </source>
</reference>
<sequence>CVVKIEGVRDYMTSKYKNTAPAHDAPSLQRKNKQYCVEYKDIAKDRFAVMPVPKNMEFERCADPDDETPTSYVYIGSEKFALVRNDELMALNQRDWNRRQIQRGNAFLANMDRKLFVLETMFMFGCVEIAIIIDLHQKIWFRGVDLARALEMTDTANQNICATINKKYTKSYEQLTSQISLY</sequence>
<proteinExistence type="predicted"/>
<organism evidence="1 2">
    <name type="scientific">Microctonus hyperodae</name>
    <name type="common">Parasitoid wasp</name>
    <dbReference type="NCBI Taxonomy" id="165561"/>
    <lineage>
        <taxon>Eukaryota</taxon>
        <taxon>Metazoa</taxon>
        <taxon>Ecdysozoa</taxon>
        <taxon>Arthropoda</taxon>
        <taxon>Hexapoda</taxon>
        <taxon>Insecta</taxon>
        <taxon>Pterygota</taxon>
        <taxon>Neoptera</taxon>
        <taxon>Endopterygota</taxon>
        <taxon>Hymenoptera</taxon>
        <taxon>Apocrita</taxon>
        <taxon>Ichneumonoidea</taxon>
        <taxon>Braconidae</taxon>
        <taxon>Euphorinae</taxon>
        <taxon>Microctonus</taxon>
    </lineage>
</organism>
<keyword evidence="2" id="KW-1185">Reference proteome</keyword>
<comment type="caution">
    <text evidence="1">The sequence shown here is derived from an EMBL/GenBank/DDBJ whole genome shotgun (WGS) entry which is preliminary data.</text>
</comment>
<dbReference type="AlphaFoldDB" id="A0AA39C250"/>
<feature type="non-terminal residue" evidence="1">
    <location>
        <position position="182"/>
    </location>
</feature>
<accession>A0AA39C250</accession>
<dbReference type="Proteomes" id="UP001168972">
    <property type="component" value="Unassembled WGS sequence"/>
</dbReference>
<gene>
    <name evidence="1" type="ORF">PV327_011714</name>
</gene>
<feature type="non-terminal residue" evidence="1">
    <location>
        <position position="1"/>
    </location>
</feature>
<dbReference type="EMBL" id="JAQQBR010003550">
    <property type="protein sequence ID" value="KAK0156685.1"/>
    <property type="molecule type" value="Genomic_DNA"/>
</dbReference>
<evidence type="ECO:0000313" key="2">
    <source>
        <dbReference type="Proteomes" id="UP001168972"/>
    </source>
</evidence>
<protein>
    <submittedName>
        <fullName evidence="1">Uncharacterized protein</fullName>
    </submittedName>
</protein>
<name>A0AA39C250_MICHY</name>